<evidence type="ECO:0000259" key="1">
    <source>
        <dbReference type="PROSITE" id="PS50853"/>
    </source>
</evidence>
<dbReference type="InterPro" id="IPR003961">
    <property type="entry name" value="FN3_dom"/>
</dbReference>
<dbReference type="NCBIfam" id="NF041539">
    <property type="entry name" value="choice_anch_R"/>
    <property type="match status" value="1"/>
</dbReference>
<gene>
    <name evidence="2" type="ORF">UFOPK1440_00625</name>
    <name evidence="3" type="ORF">UFOPK1946_00580</name>
</gene>
<dbReference type="EMBL" id="CAEZSP010000025">
    <property type="protein sequence ID" value="CAB4543740.1"/>
    <property type="molecule type" value="Genomic_DNA"/>
</dbReference>
<organism evidence="3">
    <name type="scientific">freshwater metagenome</name>
    <dbReference type="NCBI Taxonomy" id="449393"/>
    <lineage>
        <taxon>unclassified sequences</taxon>
        <taxon>metagenomes</taxon>
        <taxon>ecological metagenomes</taxon>
    </lineage>
</organism>
<accession>A0A6J6I9W0</accession>
<dbReference type="PROSITE" id="PS50853">
    <property type="entry name" value="FN3"/>
    <property type="match status" value="1"/>
</dbReference>
<dbReference type="EMBL" id="CAEZVG010000023">
    <property type="protein sequence ID" value="CAB4622470.1"/>
    <property type="molecule type" value="Genomic_DNA"/>
</dbReference>
<sequence length="379" mass="39535">MRRIQKVLIISILTIVSTVVASPANAAQLLLLNYPQVSLAAYGVNASYWGAQKFTAGSTSTLSSIDIPVSVGALTAISFRSDSSSLPGATLTTWSTVTSTPATTPNTQTFTGSFNVTSGTSYWIVFHSTSQVQLYWSGATSQSGSPGWSAPTPRSGAYSTNAGATWTTDTIIQSFSLRINGSSISQVATPNSPVVSQNSGTSINISETSTTANASAYLAKIYSSNGLTLIDSLTISSSNITSNTVFSGLTPNSNYYLSVTAIGDGTSYSNSAESAKVLFFLPRASTTVLITAPLVAEYRSSTLLTATTSKSGSVAFYSNGKRIAGCIKVAVSITTATCNWKPALKGNLEISVVFTPSDLNYLSSGYSLRVASKPRVSSR</sequence>
<dbReference type="AlphaFoldDB" id="A0A6J6I9W0"/>
<feature type="domain" description="Fibronectin type-III" evidence="1">
    <location>
        <begin position="189"/>
        <end position="284"/>
    </location>
</feature>
<reference evidence="3" key="1">
    <citation type="submission" date="2020-05" db="EMBL/GenBank/DDBJ databases">
        <authorList>
            <person name="Chiriac C."/>
            <person name="Salcher M."/>
            <person name="Ghai R."/>
            <person name="Kavagutti S V."/>
        </authorList>
    </citation>
    <scope>NUCLEOTIDE SEQUENCE</scope>
</reference>
<evidence type="ECO:0000313" key="2">
    <source>
        <dbReference type="EMBL" id="CAB4543740.1"/>
    </source>
</evidence>
<evidence type="ECO:0000313" key="3">
    <source>
        <dbReference type="EMBL" id="CAB4622470.1"/>
    </source>
</evidence>
<name>A0A6J6I9W0_9ZZZZ</name>
<protein>
    <submittedName>
        <fullName evidence="3">Unannotated protein</fullName>
    </submittedName>
</protein>
<proteinExistence type="predicted"/>